<evidence type="ECO:0000256" key="1">
    <source>
        <dbReference type="ARBA" id="ARBA00022614"/>
    </source>
</evidence>
<dbReference type="PANTHER" id="PTHR48051">
    <property type="match status" value="1"/>
</dbReference>
<dbReference type="AlphaFoldDB" id="A0A540WZH4"/>
<dbReference type="SUPFAM" id="SSF52047">
    <property type="entry name" value="RNI-like"/>
    <property type="match status" value="1"/>
</dbReference>
<dbReference type="Pfam" id="PF13855">
    <property type="entry name" value="LRR_8"/>
    <property type="match status" value="1"/>
</dbReference>
<dbReference type="InterPro" id="IPR050216">
    <property type="entry name" value="LRR_domain-containing"/>
</dbReference>
<protein>
    <submittedName>
        <fullName evidence="3">Leucine-rich repeat domain-containing protein</fullName>
    </submittedName>
</protein>
<gene>
    <name evidence="3" type="ORF">FJV41_18935</name>
</gene>
<evidence type="ECO:0000313" key="4">
    <source>
        <dbReference type="Proteomes" id="UP000315369"/>
    </source>
</evidence>
<name>A0A540WZH4_9BACT</name>
<dbReference type="OrthoDB" id="5383166at2"/>
<dbReference type="Proteomes" id="UP000315369">
    <property type="component" value="Unassembled WGS sequence"/>
</dbReference>
<dbReference type="EMBL" id="VIFM01000070">
    <property type="protein sequence ID" value="TQF14406.1"/>
    <property type="molecule type" value="Genomic_DNA"/>
</dbReference>
<dbReference type="PANTHER" id="PTHR48051:SF1">
    <property type="entry name" value="RAS SUPPRESSOR PROTEIN 1"/>
    <property type="match status" value="1"/>
</dbReference>
<evidence type="ECO:0000256" key="2">
    <source>
        <dbReference type="ARBA" id="ARBA00022737"/>
    </source>
</evidence>
<dbReference type="InterPro" id="IPR001611">
    <property type="entry name" value="Leu-rich_rpt"/>
</dbReference>
<proteinExistence type="predicted"/>
<sequence length="111" mass="12424">MSPALARLTQLTQLDLSWNKGLDALPPELEQLQNLESLTLDRTGLRVVPEWIGRLPRLSALSLKATPITTLPAWVSRIPNLKSLDVSLTCLPSEEVDAFKHTRPECQVRFP</sequence>
<dbReference type="Gene3D" id="3.80.10.10">
    <property type="entry name" value="Ribonuclease Inhibitor"/>
    <property type="match status" value="1"/>
</dbReference>
<evidence type="ECO:0000313" key="3">
    <source>
        <dbReference type="EMBL" id="TQF14406.1"/>
    </source>
</evidence>
<keyword evidence="2" id="KW-0677">Repeat</keyword>
<organism evidence="3 4">
    <name type="scientific">Myxococcus llanfairpwllgwyngyllgogerychwyrndrobwllllantysiliogogogochensis</name>
    <dbReference type="NCBI Taxonomy" id="2590453"/>
    <lineage>
        <taxon>Bacteria</taxon>
        <taxon>Pseudomonadati</taxon>
        <taxon>Myxococcota</taxon>
        <taxon>Myxococcia</taxon>
        <taxon>Myxococcales</taxon>
        <taxon>Cystobacterineae</taxon>
        <taxon>Myxococcaceae</taxon>
        <taxon>Myxococcus</taxon>
    </lineage>
</organism>
<keyword evidence="1" id="KW-0433">Leucine-rich repeat</keyword>
<keyword evidence="4" id="KW-1185">Reference proteome</keyword>
<dbReference type="GO" id="GO:0005737">
    <property type="term" value="C:cytoplasm"/>
    <property type="evidence" value="ECO:0007669"/>
    <property type="project" value="TreeGrafter"/>
</dbReference>
<dbReference type="InterPro" id="IPR032675">
    <property type="entry name" value="LRR_dom_sf"/>
</dbReference>
<accession>A0A540WZH4</accession>
<reference evidence="3 4" key="1">
    <citation type="submission" date="2019-06" db="EMBL/GenBank/DDBJ databases">
        <authorList>
            <person name="Livingstone P."/>
            <person name="Whitworth D."/>
        </authorList>
    </citation>
    <scope>NUCLEOTIDE SEQUENCE [LARGE SCALE GENOMIC DNA]</scope>
    <source>
        <strain evidence="3 4">AM401</strain>
    </source>
</reference>
<comment type="caution">
    <text evidence="3">The sequence shown here is derived from an EMBL/GenBank/DDBJ whole genome shotgun (WGS) entry which is preliminary data.</text>
</comment>